<reference evidence="2 3" key="1">
    <citation type="submission" date="2017-02" db="EMBL/GenBank/DDBJ databases">
        <title>Blood Disease Bacterium A2-HR MARDI.</title>
        <authorList>
            <person name="Badrun R."/>
            <person name="Abu Bakar N."/>
            <person name="Laboh R."/>
        </authorList>
    </citation>
    <scope>NUCLEOTIDE SEQUENCE [LARGE SCALE GENOMIC DNA]</scope>
    <source>
        <strain evidence="2 3">A2-HR MARDI</strain>
        <plasmid evidence="3">Plasmid</plasmid>
    </source>
</reference>
<keyword evidence="2" id="KW-0614">Plasmid</keyword>
<sequence>MLAKTTVLIKTDDGREALSARRHALQVRQRHLLILIDGARTVGQLHQLLNDWPDLDTLLAELQRAGMIDVLGGTGEPEKAAADPLAVPTEPGVSFDPVAYFDQPLLDDPPEATVPAADTDVPAVPPLEAMTLGLQTRAAPVGDIEAANEPLASPDGAAAPSVADPAPATDRAASIPPGLADVLPSVIKVELKRLAIAHFGHAAGTVMPLLQACREDTTSLCRAIAACGHAAAAKVGEHAAARFVDAAMQALAQRRS</sequence>
<accession>A0A1U9VMN2</accession>
<dbReference type="Proteomes" id="UP000189628">
    <property type="component" value="Plasmid unnamed"/>
</dbReference>
<dbReference type="RefSeq" id="WP_078223285.1">
    <property type="nucleotide sequence ID" value="NZ_CP019912.1"/>
</dbReference>
<feature type="region of interest" description="Disordered" evidence="1">
    <location>
        <begin position="147"/>
        <end position="175"/>
    </location>
</feature>
<dbReference type="EMBL" id="CP019912">
    <property type="protein sequence ID" value="AQW31745.1"/>
    <property type="molecule type" value="Genomic_DNA"/>
</dbReference>
<evidence type="ECO:0000313" key="2">
    <source>
        <dbReference type="EMBL" id="AQW31745.1"/>
    </source>
</evidence>
<evidence type="ECO:0000256" key="1">
    <source>
        <dbReference type="SAM" id="MobiDB-lite"/>
    </source>
</evidence>
<feature type="compositionally biased region" description="Low complexity" evidence="1">
    <location>
        <begin position="152"/>
        <end position="168"/>
    </location>
</feature>
<dbReference type="AlphaFoldDB" id="A0A1U9VMN2"/>
<evidence type="ECO:0000313" key="3">
    <source>
        <dbReference type="Proteomes" id="UP000189628"/>
    </source>
</evidence>
<proteinExistence type="predicted"/>
<protein>
    <submittedName>
        <fullName evidence="2">Uncharacterized protein</fullName>
    </submittedName>
</protein>
<gene>
    <name evidence="2" type="ORF">B0B51_17445</name>
</gene>
<name>A0A1U9VMN2_9RALS</name>
<organism evidence="2 3">
    <name type="scientific">blood disease bacterium A2-HR MARDI</name>
    <dbReference type="NCBI Taxonomy" id="1944648"/>
    <lineage>
        <taxon>Bacteria</taxon>
        <taxon>Pseudomonadati</taxon>
        <taxon>Pseudomonadota</taxon>
        <taxon>Betaproteobacteria</taxon>
        <taxon>Burkholderiales</taxon>
        <taxon>Burkholderiaceae</taxon>
        <taxon>Ralstonia</taxon>
        <taxon>Ralstonia solanacearum species complex</taxon>
    </lineage>
</organism>
<geneLocation type="plasmid" evidence="2">
    <name>unnamed</name>
</geneLocation>